<reference evidence="1" key="1">
    <citation type="journal article" date="2021" name="Nat. Commun.">
        <title>Genetic determinants of endophytism in the Arabidopsis root mycobiome.</title>
        <authorList>
            <person name="Mesny F."/>
            <person name="Miyauchi S."/>
            <person name="Thiergart T."/>
            <person name="Pickel B."/>
            <person name="Atanasova L."/>
            <person name="Karlsson M."/>
            <person name="Huettel B."/>
            <person name="Barry K.W."/>
            <person name="Haridas S."/>
            <person name="Chen C."/>
            <person name="Bauer D."/>
            <person name="Andreopoulos W."/>
            <person name="Pangilinan J."/>
            <person name="LaButti K."/>
            <person name="Riley R."/>
            <person name="Lipzen A."/>
            <person name="Clum A."/>
            <person name="Drula E."/>
            <person name="Henrissat B."/>
            <person name="Kohler A."/>
            <person name="Grigoriev I.V."/>
            <person name="Martin F.M."/>
            <person name="Hacquard S."/>
        </authorList>
    </citation>
    <scope>NUCLEOTIDE SEQUENCE</scope>
    <source>
        <strain evidence="1">MPI-CAGE-AT-0016</strain>
    </source>
</reference>
<dbReference type="OrthoDB" id="330671at2759"/>
<dbReference type="SUPFAM" id="SSF52374">
    <property type="entry name" value="Nucleotidylyl transferase"/>
    <property type="match status" value="1"/>
</dbReference>
<keyword evidence="2" id="KW-1185">Reference proteome</keyword>
<accession>A0A8K0T8P6</accession>
<dbReference type="EMBL" id="JAGPXD010000005">
    <property type="protein sequence ID" value="KAH7353968.1"/>
    <property type="molecule type" value="Genomic_DNA"/>
</dbReference>
<dbReference type="GO" id="GO:0004140">
    <property type="term" value="F:dephospho-CoA kinase activity"/>
    <property type="evidence" value="ECO:0007669"/>
    <property type="project" value="TreeGrafter"/>
</dbReference>
<evidence type="ECO:0000313" key="2">
    <source>
        <dbReference type="Proteomes" id="UP000813385"/>
    </source>
</evidence>
<name>A0A8K0T8P6_9PEZI</name>
<dbReference type="InterPro" id="IPR014729">
    <property type="entry name" value="Rossmann-like_a/b/a_fold"/>
</dbReference>
<comment type="caution">
    <text evidence="1">The sequence shown here is derived from an EMBL/GenBank/DDBJ whole genome shotgun (WGS) entry which is preliminary data.</text>
</comment>
<dbReference type="Proteomes" id="UP000813385">
    <property type="component" value="Unassembled WGS sequence"/>
</dbReference>
<dbReference type="PANTHER" id="PTHR10695:SF46">
    <property type="entry name" value="BIFUNCTIONAL COENZYME A SYNTHASE-RELATED"/>
    <property type="match status" value="1"/>
</dbReference>
<dbReference type="AlphaFoldDB" id="A0A8K0T8P6"/>
<protein>
    <recommendedName>
        <fullName evidence="3">Pantetheine-phosphate adenylyltransferase</fullName>
    </recommendedName>
</protein>
<dbReference type="GO" id="GO:0015937">
    <property type="term" value="P:coenzyme A biosynthetic process"/>
    <property type="evidence" value="ECO:0007669"/>
    <property type="project" value="TreeGrafter"/>
</dbReference>
<dbReference type="PANTHER" id="PTHR10695">
    <property type="entry name" value="DEPHOSPHO-COA KINASE-RELATED"/>
    <property type="match status" value="1"/>
</dbReference>
<gene>
    <name evidence="1" type="ORF">B0T11DRAFT_320820</name>
</gene>
<sequence>MASRAELPSLLLLPSPPAPSSRASLSAAYRPSISAALSKVRNPDSASKLVIAVASPFLDGYAPRTKALKSWSDVQSLQAGLYSLVAVVCAEHGVASDVGGGPGSVDVRIVLVDHDRAKRPDPSFTPSIEPSATVIVDLPTFACAYHSWNHIIHPNSEAGYQLQSAFLKFAEGKQTILQSQLSVVEGGVSLTVPEGPSNTASQTPRPGSYNTVCLGGTFDHLHLGHKLLLAAAALLLKVPLEVDAGQGGPTSCRYIIGVTGDDLLQNKKFAEYVQSWDDRALSVIDFLTTLLDLRREGWKGLDGAAARDRTISKREPGRIEAEFRGGTIRIECVEIQDPFGPTITDENVDALVVSGETRSGGQAVNDKRAAQGWKQLEVYEVDVLDATDVEGGNEATATEDFSAKISSTAIRQQRAAAAKLS</sequence>
<organism evidence="1 2">
    <name type="scientific">Plectosphaerella cucumerina</name>
    <dbReference type="NCBI Taxonomy" id="40658"/>
    <lineage>
        <taxon>Eukaryota</taxon>
        <taxon>Fungi</taxon>
        <taxon>Dikarya</taxon>
        <taxon>Ascomycota</taxon>
        <taxon>Pezizomycotina</taxon>
        <taxon>Sordariomycetes</taxon>
        <taxon>Hypocreomycetidae</taxon>
        <taxon>Glomerellales</taxon>
        <taxon>Plectosphaerellaceae</taxon>
        <taxon>Plectosphaerella</taxon>
    </lineage>
</organism>
<proteinExistence type="predicted"/>
<evidence type="ECO:0008006" key="3">
    <source>
        <dbReference type="Google" id="ProtNLM"/>
    </source>
</evidence>
<evidence type="ECO:0000313" key="1">
    <source>
        <dbReference type="EMBL" id="KAH7353968.1"/>
    </source>
</evidence>
<dbReference type="Gene3D" id="3.40.50.620">
    <property type="entry name" value="HUPs"/>
    <property type="match status" value="1"/>
</dbReference>